<proteinExistence type="predicted"/>
<feature type="compositionally biased region" description="Low complexity" evidence="1">
    <location>
        <begin position="9"/>
        <end position="29"/>
    </location>
</feature>
<evidence type="ECO:0000313" key="3">
    <source>
        <dbReference type="Proteomes" id="UP001596098"/>
    </source>
</evidence>
<dbReference type="Proteomes" id="UP001596098">
    <property type="component" value="Unassembled WGS sequence"/>
</dbReference>
<protein>
    <submittedName>
        <fullName evidence="2">DUF3710 domain-containing protein</fullName>
    </submittedName>
</protein>
<organism evidence="2 3">
    <name type="scientific">Nocardioides yefusunii</name>
    <dbReference type="NCBI Taxonomy" id="2500546"/>
    <lineage>
        <taxon>Bacteria</taxon>
        <taxon>Bacillati</taxon>
        <taxon>Actinomycetota</taxon>
        <taxon>Actinomycetes</taxon>
        <taxon>Propionibacteriales</taxon>
        <taxon>Nocardioidaceae</taxon>
        <taxon>Nocardioides</taxon>
    </lineage>
</organism>
<sequence>MKFRRKATQETAAQTAGAAAASEQSAPTTGPFDVSEIRDDIERIDVGALLVAPVEGLELRLQVNEQTEEVGAAMLAGPEGAMELQAYAAPTSGGLWDEVRPQIAADVARRGGASEEREGDFGTELLCRVPAQLADGSEGFQPSRIIAVERGRWMLRATLLGRPAMDSEAAQVWEHALRLVAVRRGVGAMPVGKQIPLVLPAEARRD</sequence>
<dbReference type="EMBL" id="JBHSQI010000003">
    <property type="protein sequence ID" value="MFC6153190.1"/>
    <property type="molecule type" value="Genomic_DNA"/>
</dbReference>
<reference evidence="3" key="1">
    <citation type="journal article" date="2019" name="Int. J. Syst. Evol. Microbiol.">
        <title>The Global Catalogue of Microorganisms (GCM) 10K type strain sequencing project: providing services to taxonomists for standard genome sequencing and annotation.</title>
        <authorList>
            <consortium name="The Broad Institute Genomics Platform"/>
            <consortium name="The Broad Institute Genome Sequencing Center for Infectious Disease"/>
            <person name="Wu L."/>
            <person name="Ma J."/>
        </authorList>
    </citation>
    <scope>NUCLEOTIDE SEQUENCE [LARGE SCALE GENOMIC DNA]</scope>
    <source>
        <strain evidence="3">DFY28</strain>
    </source>
</reference>
<gene>
    <name evidence="2" type="ORF">ACFPWU_05865</name>
</gene>
<accession>A0ABW1QX44</accession>
<dbReference type="Pfam" id="PF12502">
    <property type="entry name" value="DUF3710"/>
    <property type="match status" value="1"/>
</dbReference>
<evidence type="ECO:0000313" key="2">
    <source>
        <dbReference type="EMBL" id="MFC6153190.1"/>
    </source>
</evidence>
<dbReference type="RefSeq" id="WP_164878684.1">
    <property type="nucleotide sequence ID" value="NZ_CP034929.1"/>
</dbReference>
<evidence type="ECO:0000256" key="1">
    <source>
        <dbReference type="SAM" id="MobiDB-lite"/>
    </source>
</evidence>
<comment type="caution">
    <text evidence="2">The sequence shown here is derived from an EMBL/GenBank/DDBJ whole genome shotgun (WGS) entry which is preliminary data.</text>
</comment>
<name>A0ABW1QX44_9ACTN</name>
<dbReference type="InterPro" id="IPR022183">
    <property type="entry name" value="DUF3710"/>
</dbReference>
<feature type="region of interest" description="Disordered" evidence="1">
    <location>
        <begin position="1"/>
        <end position="34"/>
    </location>
</feature>
<keyword evidence="3" id="KW-1185">Reference proteome</keyword>